<evidence type="ECO:0000313" key="2">
    <source>
        <dbReference type="Proteomes" id="UP001189429"/>
    </source>
</evidence>
<keyword evidence="2" id="KW-1185">Reference proteome</keyword>
<dbReference type="SUPFAM" id="SSF53098">
    <property type="entry name" value="Ribonuclease H-like"/>
    <property type="match status" value="1"/>
</dbReference>
<dbReference type="Gene3D" id="3.30.420.10">
    <property type="entry name" value="Ribonuclease H-like superfamily/Ribonuclease H"/>
    <property type="match status" value="1"/>
</dbReference>
<comment type="caution">
    <text evidence="1">The sequence shown here is derived from an EMBL/GenBank/DDBJ whole genome shotgun (WGS) entry which is preliminary data.</text>
</comment>
<evidence type="ECO:0008006" key="3">
    <source>
        <dbReference type="Google" id="ProtNLM"/>
    </source>
</evidence>
<dbReference type="Proteomes" id="UP001189429">
    <property type="component" value="Unassembled WGS sequence"/>
</dbReference>
<protein>
    <recommendedName>
        <fullName evidence="3">RNase H type-1 domain-containing protein</fullName>
    </recommendedName>
</protein>
<accession>A0ABN9TLH1</accession>
<sequence length="1101" mass="121720">MLVATVYLWTAEGWSNRNVAIVTSVVEIMESLGMPWVIGGDFQNPPGVLAEVEAIKQAEAMLVAPTTVCGTCRAAGGSSTIGYFVVSKGLRDKVVKVVLQEGWPSAPHKPVGLALDLSVQAKRTRTLQKPKDLDDVSIGCAPEPPSYDKVGAFDSVGTATKNWSHFMHKLEREAFGVRGMAWDPQRQQAGRARELFWQIMEVKQGGRNLPKPTGAALWWRWLARTLGNLKDAYDRLQSKTVNAGPITQRLVDVLAQERLFKLSGTARNVGMKQRILEALLEEARAKTKRFDQELTNERRKEWAAKLESAAKGAAGRGVGGSFGSRSGRSWDTDLAVTATTTAILDLMKAFERVNLHVLWEWGKRMGFHTGVLAVVCSCFAMARRVNTGGAVSLETSTVCTIIADSKFSVGFLKMVIQDAVDGLVVEHPLAKRRTCVDDLSIRQRGTQQGVADVFPLAIEDSFASFVELGLEFSAGAKGKVAVMASTNWLRDAVQGDMGQRGLPVVRACPYLGADMVPSGTALKAKSGKRFAKMRRRTARRAAAIRYTNDLDYVDRVEVLKKYRYERGAVQQVLRRLLGDGLRRVPDDGERQLEAGSGCHNVGSLGELLDLVVQVGRQLAISGGRVSGRRRGLSQRDGPQEQLQRAWKQQQIAVGMQPQWGRAKGPAGAVIMSIRRAGWTWLKWHVLLMRNGEQLNLLETCPNDVGMLLQQDLEAQLWAQWTAEPGHESLAPAPFLQPARAVLGARNSPKHAKNAARKVLISGSWTMSKLRKRSITPTDICAADWQHVAEQQVDSLLWAGGLVRDPSVDWQFRTVTEEQYHFVVNEGSEAHLTGDIVCDGSKMGGSKWAQAGWAAMAINGEGAPTIQLWGPLPCQCSVQTTVKRAEMWAFLKVLEVVMPPCRIYTDHQGIVDGLARGANWCLSWKRPRADLWRRIWHMVADIGLGRGCVGHVEARRSKAAINRLEEGQQAIARGNAAVDLLAKCGAEDDCGCGRQEVLDRLGEKAKWAIQSVGWWHQQLNGLASQLHEECSSVRLRRRLRGTRELGLWRLPSPWGLPWRVWLQESEVQLMKQSLVSQLYWNQYSEGGVVDYGEAHWYQCGVG</sequence>
<dbReference type="InterPro" id="IPR036397">
    <property type="entry name" value="RNaseH_sf"/>
</dbReference>
<dbReference type="EMBL" id="CAUYUJ010014850">
    <property type="protein sequence ID" value="CAK0846839.1"/>
    <property type="molecule type" value="Genomic_DNA"/>
</dbReference>
<gene>
    <name evidence="1" type="ORF">PCOR1329_LOCUS40229</name>
</gene>
<name>A0ABN9TLH1_9DINO</name>
<dbReference type="InterPro" id="IPR012337">
    <property type="entry name" value="RNaseH-like_sf"/>
</dbReference>
<evidence type="ECO:0000313" key="1">
    <source>
        <dbReference type="EMBL" id="CAK0846839.1"/>
    </source>
</evidence>
<reference evidence="1" key="1">
    <citation type="submission" date="2023-10" db="EMBL/GenBank/DDBJ databases">
        <authorList>
            <person name="Chen Y."/>
            <person name="Shah S."/>
            <person name="Dougan E. K."/>
            <person name="Thang M."/>
            <person name="Chan C."/>
        </authorList>
    </citation>
    <scope>NUCLEOTIDE SEQUENCE [LARGE SCALE GENOMIC DNA]</scope>
</reference>
<proteinExistence type="predicted"/>
<organism evidence="1 2">
    <name type="scientific">Prorocentrum cordatum</name>
    <dbReference type="NCBI Taxonomy" id="2364126"/>
    <lineage>
        <taxon>Eukaryota</taxon>
        <taxon>Sar</taxon>
        <taxon>Alveolata</taxon>
        <taxon>Dinophyceae</taxon>
        <taxon>Prorocentrales</taxon>
        <taxon>Prorocentraceae</taxon>
        <taxon>Prorocentrum</taxon>
    </lineage>
</organism>